<feature type="transmembrane region" description="Helical" evidence="2">
    <location>
        <begin position="257"/>
        <end position="279"/>
    </location>
</feature>
<evidence type="ECO:0000256" key="2">
    <source>
        <dbReference type="SAM" id="Phobius"/>
    </source>
</evidence>
<accession>A0ABQ6P6X1</accession>
<evidence type="ECO:0000313" key="4">
    <source>
        <dbReference type="EMBL" id="GMM60999.1"/>
    </source>
</evidence>
<keyword evidence="2" id="KW-0812">Transmembrane</keyword>
<feature type="transmembrane region" description="Helical" evidence="2">
    <location>
        <begin position="374"/>
        <end position="390"/>
    </location>
</feature>
<dbReference type="Proteomes" id="UP001187221">
    <property type="component" value="Unassembled WGS sequence"/>
</dbReference>
<keyword evidence="2" id="KW-0472">Membrane</keyword>
<feature type="region of interest" description="Disordered" evidence="1">
    <location>
        <begin position="433"/>
        <end position="458"/>
    </location>
</feature>
<feature type="transmembrane region" description="Helical" evidence="2">
    <location>
        <begin position="12"/>
        <end position="36"/>
    </location>
</feature>
<feature type="transmembrane region" description="Helical" evidence="2">
    <location>
        <begin position="103"/>
        <end position="133"/>
    </location>
</feature>
<feature type="domain" description="DUF418" evidence="3">
    <location>
        <begin position="243"/>
        <end position="413"/>
    </location>
</feature>
<evidence type="ECO:0000313" key="5">
    <source>
        <dbReference type="Proteomes" id="UP001187221"/>
    </source>
</evidence>
<organism evidence="4 5">
    <name type="scientific">Novosphingobium pituita</name>
    <dbReference type="NCBI Taxonomy" id="3056842"/>
    <lineage>
        <taxon>Bacteria</taxon>
        <taxon>Pseudomonadati</taxon>
        <taxon>Pseudomonadota</taxon>
        <taxon>Alphaproteobacteria</taxon>
        <taxon>Sphingomonadales</taxon>
        <taxon>Sphingomonadaceae</taxon>
        <taxon>Novosphingobium</taxon>
    </lineage>
</organism>
<feature type="transmembrane region" description="Helical" evidence="2">
    <location>
        <begin position="233"/>
        <end position="250"/>
    </location>
</feature>
<gene>
    <name evidence="4" type="ORF">NUTIK01_17760</name>
</gene>
<evidence type="ECO:0000259" key="3">
    <source>
        <dbReference type="Pfam" id="PF04235"/>
    </source>
</evidence>
<dbReference type="PANTHER" id="PTHR30590">
    <property type="entry name" value="INNER MEMBRANE PROTEIN"/>
    <property type="match status" value="1"/>
</dbReference>
<dbReference type="PANTHER" id="PTHR30590:SF2">
    <property type="entry name" value="INNER MEMBRANE PROTEIN"/>
    <property type="match status" value="1"/>
</dbReference>
<proteinExistence type="predicted"/>
<dbReference type="EMBL" id="BTFW01000001">
    <property type="protein sequence ID" value="GMM60999.1"/>
    <property type="molecule type" value="Genomic_DNA"/>
</dbReference>
<name>A0ABQ6P6X1_9SPHN</name>
<protein>
    <submittedName>
        <fullName evidence="4">DUF418 domain-containing protein</fullName>
    </submittedName>
</protein>
<dbReference type="Pfam" id="PF04235">
    <property type="entry name" value="DUF418"/>
    <property type="match status" value="1"/>
</dbReference>
<feature type="transmembrane region" description="Helical" evidence="2">
    <location>
        <begin position="337"/>
        <end position="354"/>
    </location>
</feature>
<comment type="caution">
    <text evidence="4">The sequence shown here is derived from an EMBL/GenBank/DDBJ whole genome shotgun (WGS) entry which is preliminary data.</text>
</comment>
<evidence type="ECO:0000256" key="1">
    <source>
        <dbReference type="SAM" id="MobiDB-lite"/>
    </source>
</evidence>
<dbReference type="RefSeq" id="WP_317974726.1">
    <property type="nucleotide sequence ID" value="NZ_BTFW01000001.1"/>
</dbReference>
<keyword evidence="2" id="KW-1133">Transmembrane helix</keyword>
<keyword evidence="5" id="KW-1185">Reference proteome</keyword>
<reference evidence="4 5" key="1">
    <citation type="submission" date="2023-06" db="EMBL/GenBank/DDBJ databases">
        <title>Draft genome sequence of Novosphingobium sp. strain IK01.</title>
        <authorList>
            <person name="Hatamoto M."/>
            <person name="Ikarashi T."/>
            <person name="Yamaguchi T."/>
        </authorList>
    </citation>
    <scope>NUCLEOTIDE SEQUENCE [LARGE SCALE GENOMIC DNA]</scope>
    <source>
        <strain evidence="4 5">IK01</strain>
    </source>
</reference>
<dbReference type="InterPro" id="IPR007349">
    <property type="entry name" value="DUF418"/>
</dbReference>
<feature type="transmembrane region" description="Helical" evidence="2">
    <location>
        <begin position="56"/>
        <end position="83"/>
    </location>
</feature>
<dbReference type="InterPro" id="IPR052529">
    <property type="entry name" value="Bact_Transport_Assoc"/>
</dbReference>
<feature type="transmembrane region" description="Helical" evidence="2">
    <location>
        <begin position="291"/>
        <end position="316"/>
    </location>
</feature>
<sequence>MTSPSANPPRIAALDFLRGCAVLGILAINITGFWGPQLASLSPALPAPADPAGTRWFLAGFVLFEGKMRALFTLLFGASMMLFAQSAQRRGLAPDRLQVRRLLWLAVFGYAHYALLWWGDILFAYALCGLVALPLRRLEPRGLLAIGVPVFVLSRLFDGLAALPEILAEQHVRAGIASPAEQAAMADLAARIGQSMASDAGPLHAGFFEAVALRLTQAPAFPLTATLNTFAETFPLMLIGMALFQSGFFTGQWRARAMTAVALGGTVAGGVVSALLIAWPAREGWPVRLTFTVVTALAALPGLAMALGYAAILLRLHPLLARTRIGAALTACGRTAFTNYLGTSLVMTALFGGWKPGGWTTGLGWGGVHAVPRGGLPLFVVLGWALMLAWPRRWLAAHGQGPLEALWRRLTFGTGPLPHPASHKVLSLGGRVGERAGAEPSETTVSDQTLRPPRDDAG</sequence>